<feature type="signal peptide" evidence="2">
    <location>
        <begin position="1"/>
        <end position="21"/>
    </location>
</feature>
<dbReference type="Gene3D" id="3.50.4.10">
    <property type="entry name" value="Hepatocyte Growth Factor"/>
    <property type="match status" value="1"/>
</dbReference>
<dbReference type="AlphaFoldDB" id="A0A6A6PTM1"/>
<dbReference type="PROSITE" id="PS50948">
    <property type="entry name" value="PAN"/>
    <property type="match status" value="1"/>
</dbReference>
<dbReference type="RefSeq" id="XP_033589686.1">
    <property type="nucleotide sequence ID" value="XM_033733503.1"/>
</dbReference>
<evidence type="ECO:0000256" key="1">
    <source>
        <dbReference type="SAM" id="MobiDB-lite"/>
    </source>
</evidence>
<protein>
    <recommendedName>
        <fullName evidence="3">Apple domain-containing protein</fullName>
    </recommendedName>
</protein>
<evidence type="ECO:0000256" key="2">
    <source>
        <dbReference type="SAM" id="SignalP"/>
    </source>
</evidence>
<evidence type="ECO:0000313" key="4">
    <source>
        <dbReference type="EMBL" id="KAF2483116.1"/>
    </source>
</evidence>
<proteinExistence type="predicted"/>
<feature type="domain" description="Apple" evidence="3">
    <location>
        <begin position="198"/>
        <end position="257"/>
    </location>
</feature>
<feature type="chain" id="PRO_5025627977" description="Apple domain-containing protein" evidence="2">
    <location>
        <begin position="22"/>
        <end position="285"/>
    </location>
</feature>
<keyword evidence="2" id="KW-0732">Signal</keyword>
<organism evidence="4 5">
    <name type="scientific">Neohortaea acidophila</name>
    <dbReference type="NCBI Taxonomy" id="245834"/>
    <lineage>
        <taxon>Eukaryota</taxon>
        <taxon>Fungi</taxon>
        <taxon>Dikarya</taxon>
        <taxon>Ascomycota</taxon>
        <taxon>Pezizomycotina</taxon>
        <taxon>Dothideomycetes</taxon>
        <taxon>Dothideomycetidae</taxon>
        <taxon>Mycosphaerellales</taxon>
        <taxon>Teratosphaeriaceae</taxon>
        <taxon>Neohortaea</taxon>
    </lineage>
</organism>
<dbReference type="EMBL" id="MU001635">
    <property type="protein sequence ID" value="KAF2483116.1"/>
    <property type="molecule type" value="Genomic_DNA"/>
</dbReference>
<dbReference type="InterPro" id="IPR003609">
    <property type="entry name" value="Pan_app"/>
</dbReference>
<accession>A0A6A6PTM1</accession>
<evidence type="ECO:0000313" key="5">
    <source>
        <dbReference type="Proteomes" id="UP000799767"/>
    </source>
</evidence>
<gene>
    <name evidence="4" type="ORF">BDY17DRAFT_296799</name>
</gene>
<feature type="compositionally biased region" description="Low complexity" evidence="1">
    <location>
        <begin position="84"/>
        <end position="102"/>
    </location>
</feature>
<evidence type="ECO:0000259" key="3">
    <source>
        <dbReference type="PROSITE" id="PS50948"/>
    </source>
</evidence>
<reference evidence="4" key="1">
    <citation type="journal article" date="2020" name="Stud. Mycol.">
        <title>101 Dothideomycetes genomes: a test case for predicting lifestyles and emergence of pathogens.</title>
        <authorList>
            <person name="Haridas S."/>
            <person name="Albert R."/>
            <person name="Binder M."/>
            <person name="Bloem J."/>
            <person name="Labutti K."/>
            <person name="Salamov A."/>
            <person name="Andreopoulos B."/>
            <person name="Baker S."/>
            <person name="Barry K."/>
            <person name="Bills G."/>
            <person name="Bluhm B."/>
            <person name="Cannon C."/>
            <person name="Castanera R."/>
            <person name="Culley D."/>
            <person name="Daum C."/>
            <person name="Ezra D."/>
            <person name="Gonzalez J."/>
            <person name="Henrissat B."/>
            <person name="Kuo A."/>
            <person name="Liang C."/>
            <person name="Lipzen A."/>
            <person name="Lutzoni F."/>
            <person name="Magnuson J."/>
            <person name="Mondo S."/>
            <person name="Nolan M."/>
            <person name="Ohm R."/>
            <person name="Pangilinan J."/>
            <person name="Park H.-J."/>
            <person name="Ramirez L."/>
            <person name="Alfaro M."/>
            <person name="Sun H."/>
            <person name="Tritt A."/>
            <person name="Yoshinaga Y."/>
            <person name="Zwiers L.-H."/>
            <person name="Turgeon B."/>
            <person name="Goodwin S."/>
            <person name="Spatafora J."/>
            <person name="Crous P."/>
            <person name="Grigoriev I."/>
        </authorList>
    </citation>
    <scope>NUCLEOTIDE SEQUENCE</scope>
    <source>
        <strain evidence="4">CBS 113389</strain>
    </source>
</reference>
<dbReference type="GeneID" id="54474505"/>
<feature type="region of interest" description="Disordered" evidence="1">
    <location>
        <begin position="84"/>
        <end position="105"/>
    </location>
</feature>
<dbReference type="Proteomes" id="UP000799767">
    <property type="component" value="Unassembled WGS sequence"/>
</dbReference>
<keyword evidence="5" id="KW-1185">Reference proteome</keyword>
<dbReference type="SUPFAM" id="SSF57414">
    <property type="entry name" value="Hairpin loop containing domain-like"/>
    <property type="match status" value="1"/>
</dbReference>
<name>A0A6A6PTM1_9PEZI</name>
<sequence>MAPTITWLLFAVAAQLVPASASGWPGPVCRQQPYSCMQPFYGYPAAESYCSSAWPVKPITHTVTITPTRTKVVRKTSVLTTTTTTTTETTTAGSATLSSGPTITNTATLRRRDNPAKASQWHDCSSRLYHAGGDHFSAACSCIQRPSTTTVTKTAPARISTVFSTIDTTSISTSTTVTSFCTPGISAISYGFSSATGCGSSVTKTSFFVSESVATATSYPDCYNACNKEFECCAFNFDAASENCELLSPIDLFGTECPTSFDDYTFTPDPDYDYYLILNPTSSSS</sequence>